<evidence type="ECO:0000259" key="3">
    <source>
        <dbReference type="PROSITE" id="PS50075"/>
    </source>
</evidence>
<proteinExistence type="predicted"/>
<evidence type="ECO:0000256" key="1">
    <source>
        <dbReference type="ARBA" id="ARBA00022450"/>
    </source>
</evidence>
<dbReference type="GO" id="GO:0031177">
    <property type="term" value="F:phosphopantetheine binding"/>
    <property type="evidence" value="ECO:0007669"/>
    <property type="project" value="InterPro"/>
</dbReference>
<accession>A0A4P8JDH3</accession>
<dbReference type="AlphaFoldDB" id="A0A4P8JDH3"/>
<dbReference type="SUPFAM" id="SSF47336">
    <property type="entry name" value="ACP-like"/>
    <property type="match status" value="1"/>
</dbReference>
<keyword evidence="2" id="KW-0597">Phosphoprotein</keyword>
<dbReference type="SMART" id="SM01294">
    <property type="entry name" value="PKS_PP_betabranch"/>
    <property type="match status" value="1"/>
</dbReference>
<dbReference type="EMBL" id="MK618714">
    <property type="protein sequence ID" value="QCP68990.1"/>
    <property type="molecule type" value="Genomic_DNA"/>
</dbReference>
<dbReference type="Gene3D" id="1.10.1200.10">
    <property type="entry name" value="ACP-like"/>
    <property type="match status" value="1"/>
</dbReference>
<dbReference type="SMART" id="SM00823">
    <property type="entry name" value="PKS_PP"/>
    <property type="match status" value="1"/>
</dbReference>
<evidence type="ECO:0000313" key="4">
    <source>
        <dbReference type="EMBL" id="QCP68990.1"/>
    </source>
</evidence>
<name>A0A4P8JDH3_9CYAN</name>
<dbReference type="InterPro" id="IPR020806">
    <property type="entry name" value="PKS_PP-bd"/>
</dbReference>
<protein>
    <submittedName>
        <fullName evidence="4">VatC</fullName>
    </submittedName>
</protein>
<dbReference type="InterPro" id="IPR009081">
    <property type="entry name" value="PP-bd_ACP"/>
</dbReference>
<reference evidence="4" key="1">
    <citation type="journal article" date="2019" name="Angew. Chem. Int. Ed. Engl.">
        <title>Nature's Combinatorial Biosynthesis Produces Vatiamides A-F.</title>
        <authorList>
            <person name="Moss N.A."/>
            <person name="Seiler G."/>
            <person name="Leao T.F."/>
            <person name="Castro-Falcon G."/>
            <person name="Gerwick L."/>
            <person name="Hughes C.C."/>
            <person name="Gerwick W.H."/>
        </authorList>
    </citation>
    <scope>NUCLEOTIDE SEQUENCE</scope>
    <source>
        <strain evidence="4">ASI16Jul14-2</strain>
    </source>
</reference>
<feature type="domain" description="Carrier" evidence="3">
    <location>
        <begin position="25"/>
        <end position="100"/>
    </location>
</feature>
<dbReference type="PROSITE" id="PS50075">
    <property type="entry name" value="CARRIER"/>
    <property type="match status" value="1"/>
</dbReference>
<keyword evidence="1" id="KW-0596">Phosphopantetheine</keyword>
<evidence type="ECO:0000256" key="2">
    <source>
        <dbReference type="ARBA" id="ARBA00022553"/>
    </source>
</evidence>
<dbReference type="InterPro" id="IPR036736">
    <property type="entry name" value="ACP-like_sf"/>
</dbReference>
<organism evidence="4">
    <name type="scientific">Moorena producens ASI16Jul14-2</name>
    <dbReference type="NCBI Taxonomy" id="2546228"/>
    <lineage>
        <taxon>Bacteria</taxon>
        <taxon>Bacillati</taxon>
        <taxon>Cyanobacteriota</taxon>
        <taxon>Cyanophyceae</taxon>
        <taxon>Coleofasciculales</taxon>
        <taxon>Coleofasciculaceae</taxon>
        <taxon>Moorena</taxon>
    </lineage>
</organism>
<dbReference type="Pfam" id="PF00550">
    <property type="entry name" value="PP-binding"/>
    <property type="match status" value="1"/>
</dbReference>
<sequence length="100" mass="11182">MENLTVETENLTIVDNGSIENKNQPTVDEVQEWLISYLSQLLDLEIEEISTSTSFNRYGLDSSASISLTSDFGDWIGKEIDPTILYSYPTIEAMAEHFGG</sequence>